<evidence type="ECO:0000313" key="3">
    <source>
        <dbReference type="Proteomes" id="UP000650477"/>
    </source>
</evidence>
<proteinExistence type="predicted"/>
<gene>
    <name evidence="2" type="ORF">CYG68_12220</name>
</gene>
<keyword evidence="1" id="KW-1133">Transmembrane helix</keyword>
<reference evidence="2" key="1">
    <citation type="submission" date="2017-12" db="EMBL/GenBank/DDBJ databases">
        <title>Genome sequencing and analysis.</title>
        <authorList>
            <person name="Huang Y.-T."/>
        </authorList>
    </citation>
    <scope>NUCLEOTIDE SEQUENCE</scope>
    <source>
        <strain evidence="2">VGH116</strain>
    </source>
</reference>
<keyword evidence="1" id="KW-0472">Membrane</keyword>
<keyword evidence="1" id="KW-0812">Transmembrane</keyword>
<evidence type="ECO:0008006" key="4">
    <source>
        <dbReference type="Google" id="ProtNLM"/>
    </source>
</evidence>
<dbReference type="Proteomes" id="UP000650477">
    <property type="component" value="Unassembled WGS sequence"/>
</dbReference>
<sequence length="436" mass="51414">MKYLLIVLVFLPTLAFSSDSKEYSFLTDLLLPILAIIVSVIVLLITYANNQRINFNNKFNLFMEQHDRLHSILEGCINNDVNEYNSIVTELDCENSIKKLFRHEKYSPYMRFLYHVLKFIDKETPILNIRFFLRRTKAKKDYSSVIRSLISNKVMILVMINSLNKEFKYYRELLNKFSFFEHVSLSYLYENSNYSRTYHCFLSNGLFDGNVRPFVFDYIKSKALGKEIKNDYYFEMKKFWSMYIDVSRRDNDYYNDLILKSIYSEIKFGIEKLAKIAIDDIRESNVVTNESYRIIASVSHDDESGGAKYCDDFISKPYFYFSEIASKSDDHCEFLNELRCEFEKFISSGKYISPRISIVAICKNDVDPLGYNHNIDGYIGVDVFYKYIINQRKIDYVNCVTEKEILLNCVDIIGKKMNPANLDIFNRPVHILNKVK</sequence>
<dbReference type="AlphaFoldDB" id="A0A8I0U4K9"/>
<evidence type="ECO:0000256" key="1">
    <source>
        <dbReference type="SAM" id="Phobius"/>
    </source>
</evidence>
<dbReference type="Pfam" id="PF16872">
    <property type="entry name" value="putAbiC"/>
    <property type="match status" value="1"/>
</dbReference>
<accession>A0A8I0U4K9</accession>
<dbReference type="EMBL" id="PKLF01000010">
    <property type="protein sequence ID" value="MBE8613165.1"/>
    <property type="molecule type" value="Genomic_DNA"/>
</dbReference>
<dbReference type="RefSeq" id="WP_193829927.1">
    <property type="nucleotide sequence ID" value="NZ_PKLF01000010.1"/>
</dbReference>
<comment type="caution">
    <text evidence="2">The sequence shown here is derived from an EMBL/GenBank/DDBJ whole genome shotgun (WGS) entry which is preliminary data.</text>
</comment>
<name>A0A8I0U4K9_MORMO</name>
<organism evidence="2 3">
    <name type="scientific">Morganella morganii</name>
    <name type="common">Proteus morganii</name>
    <dbReference type="NCBI Taxonomy" id="582"/>
    <lineage>
        <taxon>Bacteria</taxon>
        <taxon>Pseudomonadati</taxon>
        <taxon>Pseudomonadota</taxon>
        <taxon>Gammaproteobacteria</taxon>
        <taxon>Enterobacterales</taxon>
        <taxon>Morganellaceae</taxon>
        <taxon>Morganella</taxon>
    </lineage>
</organism>
<dbReference type="InterPro" id="IPR031709">
    <property type="entry name" value="PutAbiC"/>
</dbReference>
<feature type="transmembrane region" description="Helical" evidence="1">
    <location>
        <begin position="30"/>
        <end position="48"/>
    </location>
</feature>
<protein>
    <recommendedName>
        <fullName evidence="4">Phage abortive infection protein</fullName>
    </recommendedName>
</protein>
<evidence type="ECO:0000313" key="2">
    <source>
        <dbReference type="EMBL" id="MBE8613165.1"/>
    </source>
</evidence>